<keyword evidence="7" id="KW-0411">Iron-sulfur</keyword>
<dbReference type="Proteomes" id="UP000598146">
    <property type="component" value="Unassembled WGS sequence"/>
</dbReference>
<evidence type="ECO:0000256" key="7">
    <source>
        <dbReference type="ARBA" id="ARBA00023014"/>
    </source>
</evidence>
<accession>A0A931CDT4</accession>
<dbReference type="GO" id="GO:0051537">
    <property type="term" value="F:2 iron, 2 sulfur cluster binding"/>
    <property type="evidence" value="ECO:0007669"/>
    <property type="project" value="UniProtKB-KW"/>
</dbReference>
<dbReference type="PANTHER" id="PTHR47354:SF1">
    <property type="entry name" value="CARNITINE MONOOXYGENASE REDUCTASE SUBUNIT"/>
    <property type="match status" value="1"/>
</dbReference>
<dbReference type="PROSITE" id="PS51384">
    <property type="entry name" value="FAD_FR"/>
    <property type="match status" value="1"/>
</dbReference>
<evidence type="ECO:0000256" key="6">
    <source>
        <dbReference type="ARBA" id="ARBA00023004"/>
    </source>
</evidence>
<dbReference type="PRINTS" id="PR00409">
    <property type="entry name" value="PHDIOXRDTASE"/>
</dbReference>
<evidence type="ECO:0000259" key="8">
    <source>
        <dbReference type="PROSITE" id="PS51085"/>
    </source>
</evidence>
<dbReference type="InterPro" id="IPR001041">
    <property type="entry name" value="2Fe-2S_ferredoxin-type"/>
</dbReference>
<evidence type="ECO:0000256" key="3">
    <source>
        <dbReference type="ARBA" id="ARBA00022714"/>
    </source>
</evidence>
<dbReference type="PROSITE" id="PS00197">
    <property type="entry name" value="2FE2S_FER_1"/>
    <property type="match status" value="1"/>
</dbReference>
<protein>
    <submittedName>
        <fullName evidence="10">Oxidoreductase</fullName>
    </submittedName>
</protein>
<dbReference type="AlphaFoldDB" id="A0A931CDT4"/>
<feature type="domain" description="2Fe-2S ferredoxin-type" evidence="8">
    <location>
        <begin position="232"/>
        <end position="317"/>
    </location>
</feature>
<keyword evidence="6" id="KW-0408">Iron</keyword>
<feature type="domain" description="FAD-binding FR-type" evidence="9">
    <location>
        <begin position="6"/>
        <end position="107"/>
    </location>
</feature>
<gene>
    <name evidence="10" type="ORF">I4J89_42155</name>
</gene>
<evidence type="ECO:0000256" key="5">
    <source>
        <dbReference type="ARBA" id="ARBA00023002"/>
    </source>
</evidence>
<dbReference type="PANTHER" id="PTHR47354">
    <property type="entry name" value="NADH OXIDOREDUCTASE HCR"/>
    <property type="match status" value="1"/>
</dbReference>
<dbReference type="CDD" id="cd06185">
    <property type="entry name" value="PDR_like"/>
    <property type="match status" value="1"/>
</dbReference>
<sequence>MSTCSAFETDVRIESKDLIADGVVALTLREADGRPLPRWAPGAHIDLMLGEHTRQYSLCGDPGDDHRWRVAVRREPGGRGGSLEVHDHLRADDVVRVRGPRNHFPLRPAARYLFIAGGIGITPILPMVAAAEAAGARWGLWYAGRRRSGMPFLDDLAAYGERVSVHPRDETGRIDLDTLLGDPRPDTLVYCCGPGPLIEAVTKRCAAWPPQSLHVERFAAGSRTEPAVDAPLEVVLARSGRTVAATPDRSILSAVEQAGVPVLSACAEGVCGTCETFVLDGLPDHRDSILTEAERRANDRMMICVSRSHTPRLVLDL</sequence>
<evidence type="ECO:0000256" key="4">
    <source>
        <dbReference type="ARBA" id="ARBA00022723"/>
    </source>
</evidence>
<dbReference type="EMBL" id="JADQTO010000033">
    <property type="protein sequence ID" value="MBG0568055.1"/>
    <property type="molecule type" value="Genomic_DNA"/>
</dbReference>
<dbReference type="InterPro" id="IPR036010">
    <property type="entry name" value="2Fe-2S_ferredoxin-like_sf"/>
</dbReference>
<dbReference type="InterPro" id="IPR017938">
    <property type="entry name" value="Riboflavin_synthase-like_b-brl"/>
</dbReference>
<keyword evidence="3" id="KW-0001">2Fe-2S</keyword>
<evidence type="ECO:0000313" key="11">
    <source>
        <dbReference type="Proteomes" id="UP000598146"/>
    </source>
</evidence>
<evidence type="ECO:0000256" key="2">
    <source>
        <dbReference type="ARBA" id="ARBA00022630"/>
    </source>
</evidence>
<dbReference type="Gene3D" id="2.40.30.10">
    <property type="entry name" value="Translation factors"/>
    <property type="match status" value="1"/>
</dbReference>
<keyword evidence="11" id="KW-1185">Reference proteome</keyword>
<dbReference type="InterPro" id="IPR039261">
    <property type="entry name" value="FNR_nucleotide-bd"/>
</dbReference>
<evidence type="ECO:0000259" key="9">
    <source>
        <dbReference type="PROSITE" id="PS51384"/>
    </source>
</evidence>
<proteinExistence type="predicted"/>
<dbReference type="Pfam" id="PF00111">
    <property type="entry name" value="Fer2"/>
    <property type="match status" value="1"/>
</dbReference>
<dbReference type="InterPro" id="IPR050415">
    <property type="entry name" value="MRET"/>
</dbReference>
<dbReference type="InterPro" id="IPR006058">
    <property type="entry name" value="2Fe2S_fd_BS"/>
</dbReference>
<keyword evidence="4" id="KW-0479">Metal-binding</keyword>
<dbReference type="Gene3D" id="3.10.20.30">
    <property type="match status" value="1"/>
</dbReference>
<comment type="cofactor">
    <cofactor evidence="1">
        <name>FAD</name>
        <dbReference type="ChEBI" id="CHEBI:57692"/>
    </cofactor>
</comment>
<evidence type="ECO:0000313" key="10">
    <source>
        <dbReference type="EMBL" id="MBG0568055.1"/>
    </source>
</evidence>
<evidence type="ECO:0000256" key="1">
    <source>
        <dbReference type="ARBA" id="ARBA00001974"/>
    </source>
</evidence>
<dbReference type="RefSeq" id="WP_196419824.1">
    <property type="nucleotide sequence ID" value="NZ_JADQTO010000033.1"/>
</dbReference>
<dbReference type="CDD" id="cd00207">
    <property type="entry name" value="fer2"/>
    <property type="match status" value="1"/>
</dbReference>
<keyword evidence="2" id="KW-0285">Flavoprotein</keyword>
<dbReference type="GO" id="GO:0016491">
    <property type="term" value="F:oxidoreductase activity"/>
    <property type="evidence" value="ECO:0007669"/>
    <property type="project" value="UniProtKB-KW"/>
</dbReference>
<dbReference type="GO" id="GO:0046872">
    <property type="term" value="F:metal ion binding"/>
    <property type="evidence" value="ECO:0007669"/>
    <property type="project" value="UniProtKB-KW"/>
</dbReference>
<dbReference type="InterPro" id="IPR017927">
    <property type="entry name" value="FAD-bd_FR_type"/>
</dbReference>
<dbReference type="PROSITE" id="PS51085">
    <property type="entry name" value="2FE2S_FER_2"/>
    <property type="match status" value="1"/>
</dbReference>
<dbReference type="SUPFAM" id="SSF63380">
    <property type="entry name" value="Riboflavin synthase domain-like"/>
    <property type="match status" value="1"/>
</dbReference>
<dbReference type="SUPFAM" id="SSF54292">
    <property type="entry name" value="2Fe-2S ferredoxin-like"/>
    <property type="match status" value="1"/>
</dbReference>
<name>A0A931CDT4_9ACTN</name>
<dbReference type="InterPro" id="IPR012675">
    <property type="entry name" value="Beta-grasp_dom_sf"/>
</dbReference>
<keyword evidence="5" id="KW-0560">Oxidoreductase</keyword>
<dbReference type="Gene3D" id="3.40.50.80">
    <property type="entry name" value="Nucleotide-binding domain of ferredoxin-NADP reductase (FNR) module"/>
    <property type="match status" value="1"/>
</dbReference>
<dbReference type="SUPFAM" id="SSF52343">
    <property type="entry name" value="Ferredoxin reductase-like, C-terminal NADP-linked domain"/>
    <property type="match status" value="1"/>
</dbReference>
<comment type="caution">
    <text evidence="10">The sequence shown here is derived from an EMBL/GenBank/DDBJ whole genome shotgun (WGS) entry which is preliminary data.</text>
</comment>
<organism evidence="10 11">
    <name type="scientific">Actinoplanes aureus</name>
    <dbReference type="NCBI Taxonomy" id="2792083"/>
    <lineage>
        <taxon>Bacteria</taxon>
        <taxon>Bacillati</taxon>
        <taxon>Actinomycetota</taxon>
        <taxon>Actinomycetes</taxon>
        <taxon>Micromonosporales</taxon>
        <taxon>Micromonosporaceae</taxon>
        <taxon>Actinoplanes</taxon>
    </lineage>
</organism>
<reference evidence="10" key="1">
    <citation type="submission" date="2020-11" db="EMBL/GenBank/DDBJ databases">
        <title>Isolation and identification of active actinomycetes.</title>
        <authorList>
            <person name="Sun X."/>
        </authorList>
    </citation>
    <scope>NUCLEOTIDE SEQUENCE</scope>
    <source>
        <strain evidence="10">NEAU-A11</strain>
    </source>
</reference>